<organism evidence="3 4">
    <name type="scientific">Lojkania enalia</name>
    <dbReference type="NCBI Taxonomy" id="147567"/>
    <lineage>
        <taxon>Eukaryota</taxon>
        <taxon>Fungi</taxon>
        <taxon>Dikarya</taxon>
        <taxon>Ascomycota</taxon>
        <taxon>Pezizomycotina</taxon>
        <taxon>Dothideomycetes</taxon>
        <taxon>Pleosporomycetidae</taxon>
        <taxon>Pleosporales</taxon>
        <taxon>Pleosporales incertae sedis</taxon>
        <taxon>Lojkania</taxon>
    </lineage>
</organism>
<name>A0A9P4TRD0_9PLEO</name>
<dbReference type="InterPro" id="IPR058251">
    <property type="entry name" value="zf_Tbcl_3"/>
</dbReference>
<dbReference type="Pfam" id="PF26648">
    <property type="entry name" value="zf_Tbcl_4"/>
    <property type="match status" value="1"/>
</dbReference>
<dbReference type="Pfam" id="PF26647">
    <property type="entry name" value="zf_Tbcl_3"/>
    <property type="match status" value="1"/>
</dbReference>
<evidence type="ECO:0000313" key="3">
    <source>
        <dbReference type="EMBL" id="KAF2270473.1"/>
    </source>
</evidence>
<feature type="domain" description="Probable treble clef zinc finger" evidence="1">
    <location>
        <begin position="43"/>
        <end position="79"/>
    </location>
</feature>
<evidence type="ECO:0000259" key="1">
    <source>
        <dbReference type="Pfam" id="PF26647"/>
    </source>
</evidence>
<evidence type="ECO:0008006" key="5">
    <source>
        <dbReference type="Google" id="ProtNLM"/>
    </source>
</evidence>
<dbReference type="EMBL" id="ML986579">
    <property type="protein sequence ID" value="KAF2270473.1"/>
    <property type="molecule type" value="Genomic_DNA"/>
</dbReference>
<protein>
    <recommendedName>
        <fullName evidence="5">F-box domain-containing protein</fullName>
    </recommendedName>
</protein>
<proteinExistence type="predicted"/>
<dbReference type="Proteomes" id="UP000800093">
    <property type="component" value="Unassembled WGS sequence"/>
</dbReference>
<feature type="domain" description="Probable treble clef zinc finger fungi" evidence="2">
    <location>
        <begin position="81"/>
        <end position="113"/>
    </location>
</feature>
<reference evidence="4" key="1">
    <citation type="journal article" date="2020" name="Stud. Mycol.">
        <title>101 Dothideomycetes genomes: A test case for predicting lifestyles and emergence of pathogens.</title>
        <authorList>
            <person name="Haridas S."/>
            <person name="Albert R."/>
            <person name="Binder M."/>
            <person name="Bloem J."/>
            <person name="LaButti K."/>
            <person name="Salamov A."/>
            <person name="Andreopoulos B."/>
            <person name="Baker S."/>
            <person name="Barry K."/>
            <person name="Bills G."/>
            <person name="Bluhm B."/>
            <person name="Cannon C."/>
            <person name="Castanera R."/>
            <person name="Culley D."/>
            <person name="Daum C."/>
            <person name="Ezra D."/>
            <person name="Gonzalez J."/>
            <person name="Henrissat B."/>
            <person name="Kuo A."/>
            <person name="Liang C."/>
            <person name="Lipzen A."/>
            <person name="Lutzoni F."/>
            <person name="Magnuson J."/>
            <person name="Mondo S."/>
            <person name="Nolan M."/>
            <person name="Ohm R."/>
            <person name="Pangilinan J."/>
            <person name="Park H.-J."/>
            <person name="Ramirez L."/>
            <person name="Alfaro M."/>
            <person name="Sun H."/>
            <person name="Tritt A."/>
            <person name="Yoshinaga Y."/>
            <person name="Zwiers L.-H."/>
            <person name="Turgeon B."/>
            <person name="Goodwin S."/>
            <person name="Spatafora J."/>
            <person name="Crous P."/>
            <person name="Grigoriev I."/>
        </authorList>
    </citation>
    <scope>NUCLEOTIDE SEQUENCE [LARGE SCALE GENOMIC DNA]</scope>
    <source>
        <strain evidence="4">CBS 304.66</strain>
    </source>
</reference>
<dbReference type="AlphaFoldDB" id="A0A9P4TRD0"/>
<keyword evidence="4" id="KW-1185">Reference proteome</keyword>
<dbReference type="InterPro" id="IPR058252">
    <property type="entry name" value="zf_Tbcl_4"/>
</dbReference>
<dbReference type="OrthoDB" id="5600002at2759"/>
<evidence type="ECO:0000313" key="4">
    <source>
        <dbReference type="Proteomes" id="UP000800093"/>
    </source>
</evidence>
<sequence>MGDQNHRLLNITYVIHSSGTLVDLGADTIAHQQNCTRHLSPLIPRCNALTRSKQLCSRAAKYFPPGHLPTCQQHASQRVRAGRCQATEKCGHMCLRIASYDPPYHLCLVHDGGKNDLPCYLLQIPTEIRLMIFRFLVPDYIPSCQYYPWKSQGLHASMLRVNRQLHTEFSSVLYGETPFHVSLSATCINFYGKEWCRGFTYASKNSNQIVGFDSHEVIAPLIARRVQQMEVDISINGLCLRSASTPKLALYGITREDFGLFEVRDVVQKFVQLFAQNHVCKKLLVKPAVLGNHDWELDEMVSAVTFATEPFKNLHLIQNPALAPAHLSSVGSPRYRCLVIGEKDSNTTTDDTTYREYQRVWSECLKSPTPSGASLRDWRIIEREHEEQVARTYLKNIEKFVALLYKQERVGKSQKIARRDWTDSAFHGIEGVLHIARVCSENADVSAMEKIRDAIKTRWVNYQRRFQNDSHTIARSIEDIGFAEDIEVLPRAEYPEAFEFSRKKLLTTPMKDGTWPELVFEDDAPKWNDPGVTYREDFERQYFRTETKEWARLKTPATVRAARALSPHIDLYSSKWFNVDRLHTSGNISLRYLEVGPLGFVTYKYYSNSQ</sequence>
<evidence type="ECO:0000259" key="2">
    <source>
        <dbReference type="Pfam" id="PF26648"/>
    </source>
</evidence>
<accession>A0A9P4TRD0</accession>
<comment type="caution">
    <text evidence="3">The sequence shown here is derived from an EMBL/GenBank/DDBJ whole genome shotgun (WGS) entry which is preliminary data.</text>
</comment>
<gene>
    <name evidence="3" type="ORF">CC78DRAFT_563852</name>
</gene>